<dbReference type="Proteomes" id="UP000633205">
    <property type="component" value="Unassembled WGS sequence"/>
</dbReference>
<dbReference type="AlphaFoldDB" id="A0A917DII9"/>
<dbReference type="InterPro" id="IPR007168">
    <property type="entry name" value="Phageshock_PspC_N"/>
</dbReference>
<keyword evidence="9" id="KW-1185">Reference proteome</keyword>
<protein>
    <recommendedName>
        <fullName evidence="7">Phage shock protein PspC N-terminal domain-containing protein</fullName>
    </recommendedName>
</protein>
<accession>A0A917DII9</accession>
<feature type="domain" description="Phage shock protein PspC N-terminal" evidence="7">
    <location>
        <begin position="3"/>
        <end position="59"/>
    </location>
</feature>
<reference evidence="8" key="1">
    <citation type="journal article" date="2014" name="Int. J. Syst. Evol. Microbiol.">
        <title>Complete genome sequence of Corynebacterium casei LMG S-19264T (=DSM 44701T), isolated from a smear-ripened cheese.</title>
        <authorList>
            <consortium name="US DOE Joint Genome Institute (JGI-PGF)"/>
            <person name="Walter F."/>
            <person name="Albersmeier A."/>
            <person name="Kalinowski J."/>
            <person name="Ruckert C."/>
        </authorList>
    </citation>
    <scope>NUCLEOTIDE SEQUENCE</scope>
    <source>
        <strain evidence="8">CGMCC 1.15152</strain>
    </source>
</reference>
<comment type="subcellular location">
    <subcellularLocation>
        <location evidence="1">Cell membrane</location>
        <topology evidence="1">Single-pass membrane protein</topology>
    </subcellularLocation>
</comment>
<comment type="caution">
    <text evidence="8">The sequence shown here is derived from an EMBL/GenBank/DDBJ whole genome shotgun (WGS) entry which is preliminary data.</text>
</comment>
<evidence type="ECO:0000256" key="1">
    <source>
        <dbReference type="ARBA" id="ARBA00004162"/>
    </source>
</evidence>
<gene>
    <name evidence="8" type="ORF">GCM10010915_19520</name>
</gene>
<evidence type="ECO:0000313" key="9">
    <source>
        <dbReference type="Proteomes" id="UP000633205"/>
    </source>
</evidence>
<dbReference type="EMBL" id="BMHO01000001">
    <property type="protein sequence ID" value="GGD38814.1"/>
    <property type="molecule type" value="Genomic_DNA"/>
</dbReference>
<keyword evidence="3 6" id="KW-0812">Transmembrane</keyword>
<sequence>MDPLVRPRNGRVIAGVCRAVANRFGWSTTLVRVLAVLAVLFAGLSLWAYVLLWIVIPNE</sequence>
<name>A0A917DII9_9MICO</name>
<evidence type="ECO:0000259" key="7">
    <source>
        <dbReference type="Pfam" id="PF04024"/>
    </source>
</evidence>
<evidence type="ECO:0000256" key="5">
    <source>
        <dbReference type="ARBA" id="ARBA00023136"/>
    </source>
</evidence>
<evidence type="ECO:0000313" key="8">
    <source>
        <dbReference type="EMBL" id="GGD38814.1"/>
    </source>
</evidence>
<keyword evidence="5 6" id="KW-0472">Membrane</keyword>
<keyword evidence="4 6" id="KW-1133">Transmembrane helix</keyword>
<evidence type="ECO:0000256" key="4">
    <source>
        <dbReference type="ARBA" id="ARBA00022989"/>
    </source>
</evidence>
<evidence type="ECO:0000256" key="6">
    <source>
        <dbReference type="SAM" id="Phobius"/>
    </source>
</evidence>
<feature type="transmembrane region" description="Helical" evidence="6">
    <location>
        <begin position="33"/>
        <end position="56"/>
    </location>
</feature>
<evidence type="ECO:0000256" key="3">
    <source>
        <dbReference type="ARBA" id="ARBA00022692"/>
    </source>
</evidence>
<dbReference type="Pfam" id="PF04024">
    <property type="entry name" value="PspC"/>
    <property type="match status" value="1"/>
</dbReference>
<dbReference type="PANTHER" id="PTHR33885:SF3">
    <property type="entry name" value="PHAGE SHOCK PROTEIN C"/>
    <property type="match status" value="1"/>
</dbReference>
<dbReference type="InterPro" id="IPR052027">
    <property type="entry name" value="PspC"/>
</dbReference>
<reference evidence="8" key="2">
    <citation type="submission" date="2020-09" db="EMBL/GenBank/DDBJ databases">
        <authorList>
            <person name="Sun Q."/>
            <person name="Zhou Y."/>
        </authorList>
    </citation>
    <scope>NUCLEOTIDE SEQUENCE</scope>
    <source>
        <strain evidence="8">CGMCC 1.15152</strain>
    </source>
</reference>
<evidence type="ECO:0000256" key="2">
    <source>
        <dbReference type="ARBA" id="ARBA00022475"/>
    </source>
</evidence>
<dbReference type="PANTHER" id="PTHR33885">
    <property type="entry name" value="PHAGE SHOCK PROTEIN C"/>
    <property type="match status" value="1"/>
</dbReference>
<organism evidence="8 9">
    <name type="scientific">Microbacterium faecale</name>
    <dbReference type="NCBI Taxonomy" id="1804630"/>
    <lineage>
        <taxon>Bacteria</taxon>
        <taxon>Bacillati</taxon>
        <taxon>Actinomycetota</taxon>
        <taxon>Actinomycetes</taxon>
        <taxon>Micrococcales</taxon>
        <taxon>Microbacteriaceae</taxon>
        <taxon>Microbacterium</taxon>
    </lineage>
</organism>
<dbReference type="RefSeq" id="WP_188712052.1">
    <property type="nucleotide sequence ID" value="NZ_BMHO01000001.1"/>
</dbReference>
<proteinExistence type="predicted"/>
<keyword evidence="2" id="KW-1003">Cell membrane</keyword>
<dbReference type="GO" id="GO:0005886">
    <property type="term" value="C:plasma membrane"/>
    <property type="evidence" value="ECO:0007669"/>
    <property type="project" value="UniProtKB-SubCell"/>
</dbReference>